<organism evidence="1">
    <name type="scientific">Arundo donax</name>
    <name type="common">Giant reed</name>
    <name type="synonym">Donax arundinaceus</name>
    <dbReference type="NCBI Taxonomy" id="35708"/>
    <lineage>
        <taxon>Eukaryota</taxon>
        <taxon>Viridiplantae</taxon>
        <taxon>Streptophyta</taxon>
        <taxon>Embryophyta</taxon>
        <taxon>Tracheophyta</taxon>
        <taxon>Spermatophyta</taxon>
        <taxon>Magnoliopsida</taxon>
        <taxon>Liliopsida</taxon>
        <taxon>Poales</taxon>
        <taxon>Poaceae</taxon>
        <taxon>PACMAD clade</taxon>
        <taxon>Arundinoideae</taxon>
        <taxon>Arundineae</taxon>
        <taxon>Arundo</taxon>
    </lineage>
</organism>
<dbReference type="AlphaFoldDB" id="A0A0A9AIX9"/>
<name>A0A0A9AIX9_ARUDO</name>
<reference evidence="1" key="1">
    <citation type="submission" date="2014-09" db="EMBL/GenBank/DDBJ databases">
        <authorList>
            <person name="Magalhaes I.L.F."/>
            <person name="Oliveira U."/>
            <person name="Santos F.R."/>
            <person name="Vidigal T.H.D.A."/>
            <person name="Brescovit A.D."/>
            <person name="Santos A.J."/>
        </authorList>
    </citation>
    <scope>NUCLEOTIDE SEQUENCE</scope>
    <source>
        <tissue evidence="1">Shoot tissue taken approximately 20 cm above the soil surface</tissue>
    </source>
</reference>
<proteinExistence type="predicted"/>
<protein>
    <submittedName>
        <fullName evidence="1">Uncharacterized protein</fullName>
    </submittedName>
</protein>
<reference evidence="1" key="2">
    <citation type="journal article" date="2015" name="Data Brief">
        <title>Shoot transcriptome of the giant reed, Arundo donax.</title>
        <authorList>
            <person name="Barrero R.A."/>
            <person name="Guerrero F.D."/>
            <person name="Moolhuijzen P."/>
            <person name="Goolsby J.A."/>
            <person name="Tidwell J."/>
            <person name="Bellgard S.E."/>
            <person name="Bellgard M.I."/>
        </authorList>
    </citation>
    <scope>NUCLEOTIDE SEQUENCE</scope>
    <source>
        <tissue evidence="1">Shoot tissue taken approximately 20 cm above the soil surface</tissue>
    </source>
</reference>
<sequence length="41" mass="4652">MSDLKEQGAMIIDLLITYRITMCRFVSSLAVLPAQRLVLQL</sequence>
<evidence type="ECO:0000313" key="1">
    <source>
        <dbReference type="EMBL" id="JAD47042.1"/>
    </source>
</evidence>
<accession>A0A0A9AIX9</accession>
<dbReference type="EMBL" id="GBRH01250853">
    <property type="protein sequence ID" value="JAD47042.1"/>
    <property type="molecule type" value="Transcribed_RNA"/>
</dbReference>